<organism evidence="1 2">
    <name type="scientific">Aspergillus ibericus CBS 121593</name>
    <dbReference type="NCBI Taxonomy" id="1448316"/>
    <lineage>
        <taxon>Eukaryota</taxon>
        <taxon>Fungi</taxon>
        <taxon>Dikarya</taxon>
        <taxon>Ascomycota</taxon>
        <taxon>Pezizomycotina</taxon>
        <taxon>Eurotiomycetes</taxon>
        <taxon>Eurotiomycetidae</taxon>
        <taxon>Eurotiales</taxon>
        <taxon>Aspergillaceae</taxon>
        <taxon>Aspergillus</taxon>
        <taxon>Aspergillus subgen. Circumdati</taxon>
    </lineage>
</organism>
<dbReference type="GeneID" id="37224660"/>
<keyword evidence="2" id="KW-1185">Reference proteome</keyword>
<name>A0A395GZ04_9EURO</name>
<accession>A0A395GZ04</accession>
<dbReference type="Proteomes" id="UP000249402">
    <property type="component" value="Unassembled WGS sequence"/>
</dbReference>
<dbReference type="OrthoDB" id="408631at2759"/>
<dbReference type="AlphaFoldDB" id="A0A395GZ04"/>
<sequence length="75" mass="8748">MIPKSGTRTTLDPEVKQFLTNHPSLALGGHDLTHERRTIPLRILYPSTPSHPTRIRPHPRSHLLPRRRLLRRHGR</sequence>
<protein>
    <submittedName>
        <fullName evidence="1">Uncharacterized protein</fullName>
    </submittedName>
</protein>
<dbReference type="VEuPathDB" id="FungiDB:BO80DRAFT_426551"/>
<evidence type="ECO:0000313" key="2">
    <source>
        <dbReference type="Proteomes" id="UP000249402"/>
    </source>
</evidence>
<evidence type="ECO:0000313" key="1">
    <source>
        <dbReference type="EMBL" id="RAK99253.1"/>
    </source>
</evidence>
<proteinExistence type="predicted"/>
<reference evidence="1 2" key="1">
    <citation type="submission" date="2018-02" db="EMBL/GenBank/DDBJ databases">
        <title>The genomes of Aspergillus section Nigri reveals drivers in fungal speciation.</title>
        <authorList>
            <consortium name="DOE Joint Genome Institute"/>
            <person name="Vesth T.C."/>
            <person name="Nybo J."/>
            <person name="Theobald S."/>
            <person name="Brandl J."/>
            <person name="Frisvad J.C."/>
            <person name="Nielsen K.F."/>
            <person name="Lyhne E.K."/>
            <person name="Kogle M.E."/>
            <person name="Kuo A."/>
            <person name="Riley R."/>
            <person name="Clum A."/>
            <person name="Nolan M."/>
            <person name="Lipzen A."/>
            <person name="Salamov A."/>
            <person name="Henrissat B."/>
            <person name="Wiebenga A."/>
            <person name="De vries R.P."/>
            <person name="Grigoriev I.V."/>
            <person name="Mortensen U.H."/>
            <person name="Andersen M.R."/>
            <person name="Baker S.E."/>
        </authorList>
    </citation>
    <scope>NUCLEOTIDE SEQUENCE [LARGE SCALE GENOMIC DNA]</scope>
    <source>
        <strain evidence="1 2">CBS 121593</strain>
    </source>
</reference>
<gene>
    <name evidence="1" type="ORF">BO80DRAFT_426551</name>
</gene>
<dbReference type="RefSeq" id="XP_025573581.1">
    <property type="nucleotide sequence ID" value="XM_025719795.1"/>
</dbReference>
<dbReference type="EMBL" id="KZ824447">
    <property type="protein sequence ID" value="RAK99253.1"/>
    <property type="molecule type" value="Genomic_DNA"/>
</dbReference>